<dbReference type="SUPFAM" id="SSF56784">
    <property type="entry name" value="HAD-like"/>
    <property type="match status" value="1"/>
</dbReference>
<evidence type="ECO:0000313" key="2">
    <source>
        <dbReference type="Proteomes" id="UP001153076"/>
    </source>
</evidence>
<dbReference type="InterPro" id="IPR050324">
    <property type="entry name" value="CDP-alcohol_PTase-I"/>
</dbReference>
<organism evidence="1 2">
    <name type="scientific">Carnegiea gigantea</name>
    <dbReference type="NCBI Taxonomy" id="171969"/>
    <lineage>
        <taxon>Eukaryota</taxon>
        <taxon>Viridiplantae</taxon>
        <taxon>Streptophyta</taxon>
        <taxon>Embryophyta</taxon>
        <taxon>Tracheophyta</taxon>
        <taxon>Spermatophyta</taxon>
        <taxon>Magnoliopsida</taxon>
        <taxon>eudicotyledons</taxon>
        <taxon>Gunneridae</taxon>
        <taxon>Pentapetalae</taxon>
        <taxon>Caryophyllales</taxon>
        <taxon>Cactineae</taxon>
        <taxon>Cactaceae</taxon>
        <taxon>Cactoideae</taxon>
        <taxon>Echinocereeae</taxon>
        <taxon>Carnegiea</taxon>
    </lineage>
</organism>
<dbReference type="GO" id="GO:0005739">
    <property type="term" value="C:mitochondrion"/>
    <property type="evidence" value="ECO:0007669"/>
    <property type="project" value="TreeGrafter"/>
</dbReference>
<gene>
    <name evidence="1" type="ORF">Cgig2_011269</name>
</gene>
<proteinExistence type="predicted"/>
<dbReference type="Proteomes" id="UP001153076">
    <property type="component" value="Unassembled WGS sequence"/>
</dbReference>
<dbReference type="NCBIfam" id="TIGR01460">
    <property type="entry name" value="HAD-SF-IIA"/>
    <property type="match status" value="1"/>
</dbReference>
<sequence>MQRILKKRGDPALLFSLLFSRSYCHSHTSGSVLGSSFGIAFDIDGVLIRGKTPIGGSPAALKKLYDHSGGGVRESKRAVELSELFGVKVLPSQVLHGHSPFRQLVNRFENDFIVAVGKGEPAAVMSDYGFKNVISIDDYALCFNDIDPLAPHKKWTVERVSEQSISLERRNYVRSQNVRAVFIVSDSVDWGRDIQVVLLIHFKDFKFLACLVKFLWMLGIVNAWGEPGCQPRLYFAHDDLKYQGAFPTERFGMGAFRIAVQSVFNSIHPHPLQYSAVGKPNPVAFKNAETVLRQLHNLVFGSQDFGGISPFKTLYMIGDNPSVDIKGAKLAGHPWFSILTRTGVFRGRANDNEFPADMVVNTVEEAVNFILEKEGSCRQSPSHSS</sequence>
<dbReference type="InterPro" id="IPR023214">
    <property type="entry name" value="HAD_sf"/>
</dbReference>
<accession>A0A9Q1GR38</accession>
<dbReference type="InterPro" id="IPR006357">
    <property type="entry name" value="HAD-SF_hydro_IIA"/>
</dbReference>
<reference evidence="1" key="1">
    <citation type="submission" date="2022-04" db="EMBL/GenBank/DDBJ databases">
        <title>Carnegiea gigantea Genome sequencing and assembly v2.</title>
        <authorList>
            <person name="Copetti D."/>
            <person name="Sanderson M.J."/>
            <person name="Burquez A."/>
            <person name="Wojciechowski M.F."/>
        </authorList>
    </citation>
    <scope>NUCLEOTIDE SEQUENCE</scope>
    <source>
        <strain evidence="1">SGP5-SGP5p</strain>
        <tissue evidence="1">Aerial part</tissue>
    </source>
</reference>
<dbReference type="Gene3D" id="3.40.50.1000">
    <property type="entry name" value="HAD superfamily/HAD-like"/>
    <property type="match status" value="2"/>
</dbReference>
<dbReference type="InterPro" id="IPR006353">
    <property type="entry name" value="HAD-SF_hydro_IIA_CECR5"/>
</dbReference>
<dbReference type="InterPro" id="IPR036412">
    <property type="entry name" value="HAD-like_sf"/>
</dbReference>
<protein>
    <submittedName>
        <fullName evidence="1">Uncharacterized protein</fullName>
    </submittedName>
</protein>
<dbReference type="Pfam" id="PF13242">
    <property type="entry name" value="Hydrolase_like"/>
    <property type="match status" value="1"/>
</dbReference>
<dbReference type="OrthoDB" id="10251048at2759"/>
<dbReference type="GO" id="GO:0046474">
    <property type="term" value="P:glycerophospholipid biosynthetic process"/>
    <property type="evidence" value="ECO:0007669"/>
    <property type="project" value="TreeGrafter"/>
</dbReference>
<dbReference type="PANTHER" id="PTHR14269">
    <property type="entry name" value="CDP-DIACYLGLYCEROL--GLYCEROL-3-PHOSPHATE 3-PHOSPHATIDYLTRANSFERASE-RELATED"/>
    <property type="match status" value="1"/>
</dbReference>
<name>A0A9Q1GR38_9CARY</name>
<dbReference type="EMBL" id="JAKOGI010001355">
    <property type="protein sequence ID" value="KAJ8426052.1"/>
    <property type="molecule type" value="Genomic_DNA"/>
</dbReference>
<dbReference type="AlphaFoldDB" id="A0A9Q1GR38"/>
<comment type="caution">
    <text evidence="1">The sequence shown here is derived from an EMBL/GenBank/DDBJ whole genome shotgun (WGS) entry which is preliminary data.</text>
</comment>
<dbReference type="NCBIfam" id="TIGR01456">
    <property type="entry name" value="CECR5"/>
    <property type="match status" value="2"/>
</dbReference>
<dbReference type="Pfam" id="PF13344">
    <property type="entry name" value="Hydrolase_6"/>
    <property type="match status" value="1"/>
</dbReference>
<evidence type="ECO:0000313" key="1">
    <source>
        <dbReference type="EMBL" id="KAJ8426052.1"/>
    </source>
</evidence>
<keyword evidence="2" id="KW-1185">Reference proteome</keyword>
<dbReference type="PANTHER" id="PTHR14269:SF4">
    <property type="entry name" value="CAT EYE SYNDROME CRITICAL REGION PROTEIN 5"/>
    <property type="match status" value="1"/>
</dbReference>